<reference evidence="1 2" key="1">
    <citation type="journal article" date="2007" name="PLoS Genet.">
        <title>Patterns and implications of gene gain and loss in the evolution of Prochlorococcus.</title>
        <authorList>
            <person name="Kettler G.C."/>
            <person name="Martiny A.C."/>
            <person name="Huang K."/>
            <person name="Zucker J."/>
            <person name="Coleman M.L."/>
            <person name="Rodrigue S."/>
            <person name="Chen F."/>
            <person name="Lapidus A."/>
            <person name="Ferriera S."/>
            <person name="Johnson J."/>
            <person name="Steglich C."/>
            <person name="Church G.M."/>
            <person name="Richardson P."/>
            <person name="Chisholm S.W."/>
        </authorList>
    </citation>
    <scope>NUCLEOTIDE SEQUENCE [LARGE SCALE GENOMIC DNA]</scope>
    <source>
        <strain evidence="2">MIT 9211</strain>
    </source>
</reference>
<dbReference type="AlphaFoldDB" id="A9BE70"/>
<dbReference type="RefSeq" id="WP_012195003.1">
    <property type="nucleotide sequence ID" value="NC_009976.1"/>
</dbReference>
<organism evidence="1 2">
    <name type="scientific">Prochlorococcus marinus (strain MIT 9211)</name>
    <dbReference type="NCBI Taxonomy" id="93059"/>
    <lineage>
        <taxon>Bacteria</taxon>
        <taxon>Bacillati</taxon>
        <taxon>Cyanobacteriota</taxon>
        <taxon>Cyanophyceae</taxon>
        <taxon>Synechococcales</taxon>
        <taxon>Prochlorococcaceae</taxon>
        <taxon>Prochlorococcus</taxon>
    </lineage>
</organism>
<dbReference type="HOGENOM" id="CLU_1667828_0_0_3"/>
<dbReference type="eggNOG" id="ENOG502ZQX2">
    <property type="taxonomic scope" value="Bacteria"/>
</dbReference>
<dbReference type="EMBL" id="CP000878">
    <property type="protein sequence ID" value="ABX08380.1"/>
    <property type="molecule type" value="Genomic_DNA"/>
</dbReference>
<dbReference type="KEGG" id="pmj:P9211_04491"/>
<dbReference type="OrthoDB" id="561753at2"/>
<dbReference type="Proteomes" id="UP000000788">
    <property type="component" value="Chromosome"/>
</dbReference>
<gene>
    <name evidence="1" type="ordered locus">P9211_04491</name>
</gene>
<keyword evidence="2" id="KW-1185">Reference proteome</keyword>
<dbReference type="STRING" id="93059.P9211_04491"/>
<name>A9BE70_PROM4</name>
<evidence type="ECO:0000313" key="2">
    <source>
        <dbReference type="Proteomes" id="UP000000788"/>
    </source>
</evidence>
<protein>
    <submittedName>
        <fullName evidence="1">Uncharacterized protein</fullName>
    </submittedName>
</protein>
<proteinExistence type="predicted"/>
<evidence type="ECO:0000313" key="1">
    <source>
        <dbReference type="EMBL" id="ABX08380.1"/>
    </source>
</evidence>
<sequence length="178" mass="19887">MTSTKQTEFISFRKASLQNQITEAMALNDDKQLCALKAQWVHRYGLETLLEPEVQDSTLLVREPFASIQDINDIATLENDPIESFGNTSKFDTSVEDCLKPIARCEKDLLGELEIDQTSCEPLSKTQYAQAVITNEAEEIENTLSDSSPVIAPAPPSPEISHLRRWLPSFEDNSIKAS</sequence>
<accession>A9BE70</accession>